<evidence type="ECO:0000256" key="4">
    <source>
        <dbReference type="ARBA" id="ARBA00047645"/>
    </source>
</evidence>
<evidence type="ECO:0000256" key="1">
    <source>
        <dbReference type="ARBA" id="ARBA00005614"/>
    </source>
</evidence>
<evidence type="ECO:0000256" key="2">
    <source>
        <dbReference type="ARBA" id="ARBA00012150"/>
    </source>
</evidence>
<feature type="transmembrane region" description="Helical" evidence="8">
    <location>
        <begin position="48"/>
        <end position="67"/>
    </location>
</feature>
<dbReference type="GO" id="GO:0003998">
    <property type="term" value="F:acylphosphatase activity"/>
    <property type="evidence" value="ECO:0007669"/>
    <property type="project" value="UniProtKB-EC"/>
</dbReference>
<evidence type="ECO:0000256" key="5">
    <source>
        <dbReference type="PROSITE-ProRule" id="PRU00520"/>
    </source>
</evidence>
<evidence type="ECO:0000256" key="6">
    <source>
        <dbReference type="RuleBase" id="RU000553"/>
    </source>
</evidence>
<dbReference type="InterPro" id="IPR001792">
    <property type="entry name" value="Acylphosphatase-like_dom"/>
</dbReference>
<reference evidence="10" key="1">
    <citation type="submission" date="2020-11" db="EMBL/GenBank/DDBJ databases">
        <authorList>
            <person name="Tran Van P."/>
        </authorList>
    </citation>
    <scope>NUCLEOTIDE SEQUENCE</scope>
</reference>
<evidence type="ECO:0000313" key="11">
    <source>
        <dbReference type="Proteomes" id="UP000678499"/>
    </source>
</evidence>
<evidence type="ECO:0000256" key="7">
    <source>
        <dbReference type="RuleBase" id="RU004168"/>
    </source>
</evidence>
<dbReference type="PANTHER" id="PTHR10029:SF3">
    <property type="entry name" value="ACYLPHOSPHATASE-RELATED"/>
    <property type="match status" value="1"/>
</dbReference>
<feature type="active site" evidence="5">
    <location>
        <position position="117"/>
    </location>
</feature>
<dbReference type="PROSITE" id="PS51160">
    <property type="entry name" value="ACYLPHOSPHATASE_3"/>
    <property type="match status" value="1"/>
</dbReference>
<dbReference type="EMBL" id="CAJPEX010000094">
    <property type="protein sequence ID" value="CAG0913236.1"/>
    <property type="molecule type" value="Genomic_DNA"/>
</dbReference>
<feature type="transmembrane region" description="Helical" evidence="8">
    <location>
        <begin position="15"/>
        <end position="36"/>
    </location>
</feature>
<protein>
    <recommendedName>
        <fullName evidence="2 5">Acylphosphatase</fullName>
        <ecNumber evidence="2 5">3.6.1.7</ecNumber>
    </recommendedName>
</protein>
<dbReference type="Gene3D" id="3.30.70.100">
    <property type="match status" value="1"/>
</dbReference>
<keyword evidence="11" id="KW-1185">Reference proteome</keyword>
<dbReference type="EMBL" id="OA882131">
    <property type="protein sequence ID" value="CAD7273084.1"/>
    <property type="molecule type" value="Genomic_DNA"/>
</dbReference>
<dbReference type="InterPro" id="IPR017968">
    <property type="entry name" value="Acylphosphatase_CS"/>
</dbReference>
<dbReference type="Proteomes" id="UP000678499">
    <property type="component" value="Unassembled WGS sequence"/>
</dbReference>
<evidence type="ECO:0000259" key="9">
    <source>
        <dbReference type="PROSITE" id="PS51160"/>
    </source>
</evidence>
<organism evidence="10">
    <name type="scientific">Notodromas monacha</name>
    <dbReference type="NCBI Taxonomy" id="399045"/>
    <lineage>
        <taxon>Eukaryota</taxon>
        <taxon>Metazoa</taxon>
        <taxon>Ecdysozoa</taxon>
        <taxon>Arthropoda</taxon>
        <taxon>Crustacea</taxon>
        <taxon>Oligostraca</taxon>
        <taxon>Ostracoda</taxon>
        <taxon>Podocopa</taxon>
        <taxon>Podocopida</taxon>
        <taxon>Cypridocopina</taxon>
        <taxon>Cypridoidea</taxon>
        <taxon>Cyprididae</taxon>
        <taxon>Notodromas</taxon>
    </lineage>
</organism>
<dbReference type="PRINTS" id="PR00112">
    <property type="entry name" value="ACYLPHPHTASE"/>
</dbReference>
<dbReference type="PROSITE" id="PS00150">
    <property type="entry name" value="ACYLPHOSPHATASE_1"/>
    <property type="match status" value="1"/>
</dbReference>
<evidence type="ECO:0000313" key="10">
    <source>
        <dbReference type="EMBL" id="CAD7273084.1"/>
    </source>
</evidence>
<evidence type="ECO:0000256" key="8">
    <source>
        <dbReference type="SAM" id="Phobius"/>
    </source>
</evidence>
<dbReference type="SUPFAM" id="SSF54975">
    <property type="entry name" value="Acylphosphatase/BLUF domain-like"/>
    <property type="match status" value="1"/>
</dbReference>
<comment type="similarity">
    <text evidence="1 7">Belongs to the acylphosphatase family.</text>
</comment>
<dbReference type="Pfam" id="PF00708">
    <property type="entry name" value="Acylphosphatase"/>
    <property type="match status" value="1"/>
</dbReference>
<keyword evidence="8" id="KW-1133">Transmembrane helix</keyword>
<keyword evidence="3 5" id="KW-0378">Hydrolase</keyword>
<feature type="domain" description="Acylphosphatase-like" evidence="9">
    <location>
        <begin position="84"/>
        <end position="149"/>
    </location>
</feature>
<name>A0A7R9BD86_9CRUS</name>
<comment type="catalytic activity">
    <reaction evidence="4 5 6">
        <text>an acyl phosphate + H2O = a carboxylate + phosphate + H(+)</text>
        <dbReference type="Rhea" id="RHEA:14965"/>
        <dbReference type="ChEBI" id="CHEBI:15377"/>
        <dbReference type="ChEBI" id="CHEBI:15378"/>
        <dbReference type="ChEBI" id="CHEBI:29067"/>
        <dbReference type="ChEBI" id="CHEBI:43474"/>
        <dbReference type="ChEBI" id="CHEBI:59918"/>
        <dbReference type="EC" id="3.6.1.7"/>
    </reaction>
</comment>
<dbReference type="AlphaFoldDB" id="A0A7R9BD86"/>
<accession>A0A7R9BD86</accession>
<feature type="active site" evidence="5">
    <location>
        <position position="99"/>
    </location>
</feature>
<keyword evidence="8" id="KW-0472">Membrane</keyword>
<sequence length="149" mass="16692">MRFYSRFDYHPYCEAFTALAGFFFSAMKIVPSYDFIPRTRSDLSKLKVTCLSIVGLCSLGFLGLKAFSTTGGGENGPSMTELISVEFEVYGRVQGVFFRKHTQSKGKQLGLTGWCRNTRTGTVEGVMEGPRGKVDQMLVFMLNNVEKIR</sequence>
<dbReference type="PROSITE" id="PS00151">
    <property type="entry name" value="ACYLPHOSPHATASE_2"/>
    <property type="match status" value="1"/>
</dbReference>
<proteinExistence type="inferred from homology"/>
<evidence type="ECO:0000256" key="3">
    <source>
        <dbReference type="ARBA" id="ARBA00022801"/>
    </source>
</evidence>
<dbReference type="EC" id="3.6.1.7" evidence="2 5"/>
<gene>
    <name evidence="10" type="ORF">NMOB1V02_LOCUS988</name>
</gene>
<dbReference type="OrthoDB" id="7961613at2759"/>
<dbReference type="PANTHER" id="PTHR10029">
    <property type="entry name" value="ACYLPHOSPHATASE"/>
    <property type="match status" value="1"/>
</dbReference>
<dbReference type="InterPro" id="IPR036046">
    <property type="entry name" value="Acylphosphatase-like_dom_sf"/>
</dbReference>
<dbReference type="InterPro" id="IPR020456">
    <property type="entry name" value="Acylphosphatase"/>
</dbReference>
<keyword evidence="8" id="KW-0812">Transmembrane</keyword>